<feature type="region of interest" description="Disordered" evidence="1">
    <location>
        <begin position="1"/>
        <end position="31"/>
    </location>
</feature>
<proteinExistence type="predicted"/>
<dbReference type="eggNOG" id="ENOG5031FUT">
    <property type="taxonomic scope" value="Bacteria"/>
</dbReference>
<protein>
    <submittedName>
        <fullName evidence="2">Uncharacterized protein</fullName>
    </submittedName>
</protein>
<reference evidence="3" key="1">
    <citation type="submission" date="2005-03" db="EMBL/GenBank/DDBJ databases">
        <title>Comparison of the complete genome sequences of Rhodococcus erythropolis PR4 and Rhodococcus opacus B4.</title>
        <authorList>
            <person name="Takarada H."/>
            <person name="Sekine M."/>
            <person name="Hosoyama A."/>
            <person name="Yamada R."/>
            <person name="Fujisawa T."/>
            <person name="Omata S."/>
            <person name="Shimizu A."/>
            <person name="Tsukatani N."/>
            <person name="Tanikawa S."/>
            <person name="Fujita N."/>
            <person name="Harayama S."/>
        </authorList>
    </citation>
    <scope>NUCLEOTIDE SEQUENCE [LARGE SCALE GENOMIC DNA]</scope>
    <source>
        <strain evidence="3">PR4 / NBRC 100887</strain>
    </source>
</reference>
<dbReference type="Proteomes" id="UP000002204">
    <property type="component" value="Chromosome"/>
</dbReference>
<evidence type="ECO:0000256" key="1">
    <source>
        <dbReference type="SAM" id="MobiDB-lite"/>
    </source>
</evidence>
<dbReference type="EMBL" id="AP008957">
    <property type="protein sequence ID" value="BAH31591.1"/>
    <property type="molecule type" value="Genomic_DNA"/>
</dbReference>
<dbReference type="AlphaFoldDB" id="C0ZQB3"/>
<reference evidence="2 3" key="2">
    <citation type="journal article" date="2006" name="Environ. Microbiol.">
        <title>Sequence analysis of three plasmids harboured in Rhodococcus erythropolis strain PR4.</title>
        <authorList>
            <person name="Sekine M."/>
            <person name="Tanikawa S."/>
            <person name="Omata S."/>
            <person name="Saito M."/>
            <person name="Fujisawa T."/>
            <person name="Tsukatani N."/>
            <person name="Tajima T."/>
            <person name="Sekigawa T."/>
            <person name="Kosugi H."/>
            <person name="Matsuo Y."/>
            <person name="Nishiko R."/>
            <person name="Imamura K."/>
            <person name="Ito M."/>
            <person name="Narita H."/>
            <person name="Tago S."/>
            <person name="Fujita N."/>
            <person name="Harayama S."/>
        </authorList>
    </citation>
    <scope>NUCLEOTIDE SEQUENCE [LARGE SCALE GENOMIC DNA]</scope>
    <source>
        <strain evidence="3">PR4 / NBRC 100887</strain>
    </source>
</reference>
<name>C0ZQB3_RHOE4</name>
<sequence length="244" mass="25713">MRRHTYLAARNPSDGTKCGGEPAVSESTGSTNLEPVLISPVVGGIIRTWSEDETRLWSVDDPEALGALLGRGLVARTALPDNKFREVAFLDTQTQTLTVQPRFASPDSTALAAPFKLTDASAPTGDAWEDLESVLASIAISAAGRGEFWLAELGGWDSPHEPNCLFTTVDESGLANAVMEANPAPVGTGVWPEVPSDQTGVSVSAPASQDTIEAAGIFAVSAIETWGVTPWDINLTFGKLVDFT</sequence>
<organism evidence="2 3">
    <name type="scientific">Rhodococcus erythropolis (strain PR4 / NBRC 100887)</name>
    <dbReference type="NCBI Taxonomy" id="234621"/>
    <lineage>
        <taxon>Bacteria</taxon>
        <taxon>Bacillati</taxon>
        <taxon>Actinomycetota</taxon>
        <taxon>Actinomycetes</taxon>
        <taxon>Mycobacteriales</taxon>
        <taxon>Nocardiaceae</taxon>
        <taxon>Rhodococcus</taxon>
        <taxon>Rhodococcus erythropolis group</taxon>
    </lineage>
</organism>
<gene>
    <name evidence="2" type="ordered locus">RER_08830</name>
</gene>
<evidence type="ECO:0000313" key="2">
    <source>
        <dbReference type="EMBL" id="BAH31591.1"/>
    </source>
</evidence>
<evidence type="ECO:0000313" key="3">
    <source>
        <dbReference type="Proteomes" id="UP000002204"/>
    </source>
</evidence>
<dbReference type="HOGENOM" id="CLU_1249821_0_0_11"/>
<dbReference type="KEGG" id="rer:RER_08830"/>
<accession>C0ZQB3</accession>